<feature type="transmembrane region" description="Helical" evidence="1">
    <location>
        <begin position="6"/>
        <end position="29"/>
    </location>
</feature>
<dbReference type="EMBL" id="CP046640">
    <property type="protein sequence ID" value="QTL98535.1"/>
    <property type="molecule type" value="Genomic_DNA"/>
</dbReference>
<evidence type="ECO:0000256" key="1">
    <source>
        <dbReference type="SAM" id="Phobius"/>
    </source>
</evidence>
<dbReference type="AlphaFoldDB" id="A0A8A7KEL5"/>
<keyword evidence="1" id="KW-0472">Membrane</keyword>
<dbReference type="Pfam" id="PF09548">
    <property type="entry name" value="Spore_III_AB"/>
    <property type="match status" value="1"/>
</dbReference>
<dbReference type="KEGG" id="ifn:GM661_11440"/>
<accession>A0A8A7KEL5</accession>
<keyword evidence="1" id="KW-1133">Transmembrane helix</keyword>
<sequence length="180" mass="20671">MGGRFLVLLIKLTGAVMILVSGSFIGWIIGSSYQKRVKELEELEMGINIFNTEISYKQSFMAEALMGTAATFKSPLANLFRETAYELEKGNNKVFYEIWHERLLINYRNNSLLEEDIEILDSWGRQLGSSSLDNQNNINQLILKRLRQQKIQAEKEAAKKVKLVRYAGVLISLMIIILFY</sequence>
<gene>
    <name evidence="2" type="ORF">GM661_11440</name>
</gene>
<protein>
    <recommendedName>
        <fullName evidence="4">Stage III sporulation protein AB</fullName>
    </recommendedName>
</protein>
<keyword evidence="3" id="KW-1185">Reference proteome</keyword>
<dbReference type="InterPro" id="IPR014198">
    <property type="entry name" value="Spore_III_AB"/>
</dbReference>
<feature type="transmembrane region" description="Helical" evidence="1">
    <location>
        <begin position="163"/>
        <end position="179"/>
    </location>
</feature>
<evidence type="ECO:0000313" key="2">
    <source>
        <dbReference type="EMBL" id="QTL98535.1"/>
    </source>
</evidence>
<keyword evidence="1" id="KW-0812">Transmembrane</keyword>
<proteinExistence type="predicted"/>
<reference evidence="2" key="1">
    <citation type="submission" date="2019-12" db="EMBL/GenBank/DDBJ databases">
        <authorList>
            <person name="zhang j."/>
            <person name="sun C.M."/>
        </authorList>
    </citation>
    <scope>NUCLEOTIDE SEQUENCE</scope>
    <source>
        <strain evidence="2">NS-1</strain>
    </source>
</reference>
<dbReference type="PIRSF" id="PIRSF021435">
    <property type="entry name" value="SpoIIIAB"/>
    <property type="match status" value="1"/>
</dbReference>
<organism evidence="2 3">
    <name type="scientific">Iocasia fonsfrigidae</name>
    <dbReference type="NCBI Taxonomy" id="2682810"/>
    <lineage>
        <taxon>Bacteria</taxon>
        <taxon>Bacillati</taxon>
        <taxon>Bacillota</taxon>
        <taxon>Clostridia</taxon>
        <taxon>Halanaerobiales</taxon>
        <taxon>Halanaerobiaceae</taxon>
        <taxon>Iocasia</taxon>
    </lineage>
</organism>
<dbReference type="Proteomes" id="UP000665020">
    <property type="component" value="Chromosome"/>
</dbReference>
<name>A0A8A7KEL5_9FIRM</name>
<evidence type="ECO:0000313" key="3">
    <source>
        <dbReference type="Proteomes" id="UP000665020"/>
    </source>
</evidence>
<evidence type="ECO:0008006" key="4">
    <source>
        <dbReference type="Google" id="ProtNLM"/>
    </source>
</evidence>